<dbReference type="Proteomes" id="UP001597076">
    <property type="component" value="Unassembled WGS sequence"/>
</dbReference>
<name>A0ABD6BDI9_9EURY</name>
<dbReference type="EMBL" id="JBHUDI010000002">
    <property type="protein sequence ID" value="MFD1562631.1"/>
    <property type="molecule type" value="Genomic_DNA"/>
</dbReference>
<dbReference type="InterPro" id="IPR023393">
    <property type="entry name" value="START-like_dom_sf"/>
</dbReference>
<accession>A0ABD6BDI9</accession>
<dbReference type="RefSeq" id="WP_390284444.1">
    <property type="nucleotide sequence ID" value="NZ_JBHUDI010000002.1"/>
</dbReference>
<proteinExistence type="predicted"/>
<keyword evidence="2" id="KW-1185">Reference proteome</keyword>
<sequence>METVSLSRRFDAEPETLRELITDVEPFMRGANFDFVERRGTTLEIANSVGLATIELELEIVDDPDAVLVYEHRDGIFEEMVTRYELTRHGDQTEVTATTDFEVDVALVGMILDATVIKRQRRRELSAQFEYLAERVGDE</sequence>
<gene>
    <name evidence="1" type="ORF">ACFR99_03560</name>
</gene>
<dbReference type="Gene3D" id="3.30.530.20">
    <property type="match status" value="1"/>
</dbReference>
<dbReference type="SUPFAM" id="SSF55961">
    <property type="entry name" value="Bet v1-like"/>
    <property type="match status" value="1"/>
</dbReference>
<dbReference type="AlphaFoldDB" id="A0ABD6BDI9"/>
<evidence type="ECO:0000313" key="1">
    <source>
        <dbReference type="EMBL" id="MFD1562631.1"/>
    </source>
</evidence>
<comment type="caution">
    <text evidence="1">The sequence shown here is derived from an EMBL/GenBank/DDBJ whole genome shotgun (WGS) entry which is preliminary data.</text>
</comment>
<organism evidence="1 2">
    <name type="scientific">Haloarchaeobius amylolyticus</name>
    <dbReference type="NCBI Taxonomy" id="1198296"/>
    <lineage>
        <taxon>Archaea</taxon>
        <taxon>Methanobacteriati</taxon>
        <taxon>Methanobacteriota</taxon>
        <taxon>Stenosarchaea group</taxon>
        <taxon>Halobacteria</taxon>
        <taxon>Halobacteriales</taxon>
        <taxon>Halorubellaceae</taxon>
        <taxon>Haloarchaeobius</taxon>
    </lineage>
</organism>
<reference evidence="1 2" key="1">
    <citation type="journal article" date="2019" name="Int. J. Syst. Evol. Microbiol.">
        <title>The Global Catalogue of Microorganisms (GCM) 10K type strain sequencing project: providing services to taxonomists for standard genome sequencing and annotation.</title>
        <authorList>
            <consortium name="The Broad Institute Genomics Platform"/>
            <consortium name="The Broad Institute Genome Sequencing Center for Infectious Disease"/>
            <person name="Wu L."/>
            <person name="Ma J."/>
        </authorList>
    </citation>
    <scope>NUCLEOTIDE SEQUENCE [LARGE SCALE GENOMIC DNA]</scope>
    <source>
        <strain evidence="1 2">CGMCC 1.12230</strain>
    </source>
</reference>
<protein>
    <submittedName>
        <fullName evidence="1">SRPBCC family protein</fullName>
    </submittedName>
</protein>
<evidence type="ECO:0000313" key="2">
    <source>
        <dbReference type="Proteomes" id="UP001597076"/>
    </source>
</evidence>